<feature type="chain" id="PRO_5035209501" evidence="1">
    <location>
        <begin position="26"/>
        <end position="78"/>
    </location>
</feature>
<dbReference type="Proteomes" id="UP000605201">
    <property type="component" value="Unassembled WGS sequence"/>
</dbReference>
<comment type="caution">
    <text evidence="2">The sequence shown here is derived from an EMBL/GenBank/DDBJ whole genome shotgun (WGS) entry which is preliminary data.</text>
</comment>
<dbReference type="AlphaFoldDB" id="A0A8J6NXP2"/>
<dbReference type="EMBL" id="JACNIG010000182">
    <property type="protein sequence ID" value="MBC8431829.1"/>
    <property type="molecule type" value="Genomic_DNA"/>
</dbReference>
<dbReference type="SUPFAM" id="SSF56281">
    <property type="entry name" value="Metallo-hydrolase/oxidoreductase"/>
    <property type="match status" value="1"/>
</dbReference>
<evidence type="ECO:0000313" key="3">
    <source>
        <dbReference type="Proteomes" id="UP000605201"/>
    </source>
</evidence>
<name>A0A8J6NXP2_9BACT</name>
<evidence type="ECO:0000313" key="2">
    <source>
        <dbReference type="EMBL" id="MBC8431829.1"/>
    </source>
</evidence>
<proteinExistence type="predicted"/>
<dbReference type="InterPro" id="IPR036866">
    <property type="entry name" value="RibonucZ/Hydroxyglut_hydro"/>
</dbReference>
<feature type="non-terminal residue" evidence="2">
    <location>
        <position position="78"/>
    </location>
</feature>
<organism evidence="2 3">
    <name type="scientific">Candidatus Desulfatibia vada</name>
    <dbReference type="NCBI Taxonomy" id="2841696"/>
    <lineage>
        <taxon>Bacteria</taxon>
        <taxon>Pseudomonadati</taxon>
        <taxon>Thermodesulfobacteriota</taxon>
        <taxon>Desulfobacteria</taxon>
        <taxon>Desulfobacterales</taxon>
        <taxon>Desulfobacterales incertae sedis</taxon>
        <taxon>Candidatus Desulfatibia</taxon>
    </lineage>
</organism>
<protein>
    <submittedName>
        <fullName evidence="2">MBL fold metallo-hydrolase</fullName>
    </submittedName>
</protein>
<evidence type="ECO:0000256" key="1">
    <source>
        <dbReference type="SAM" id="SignalP"/>
    </source>
</evidence>
<gene>
    <name evidence="2" type="ORF">H8D96_07895</name>
</gene>
<sequence length="78" mass="8434">MNLRRASLLCLSLCLLVLSYSSAYSQEFDKVEITTIKLSENIYMLQGAGGNIGVCVGDDGVFIIDDQFAPLTAKIKSA</sequence>
<accession>A0A8J6NXP2</accession>
<keyword evidence="1" id="KW-0732">Signal</keyword>
<feature type="signal peptide" evidence="1">
    <location>
        <begin position="1"/>
        <end position="25"/>
    </location>
</feature>
<reference evidence="2 3" key="1">
    <citation type="submission" date="2020-08" db="EMBL/GenBank/DDBJ databases">
        <title>Bridging the membrane lipid divide: bacteria of the FCB group superphylum have the potential to synthesize archaeal ether lipids.</title>
        <authorList>
            <person name="Villanueva L."/>
            <person name="Von Meijenfeldt F.A.B."/>
            <person name="Westbye A.B."/>
            <person name="Yadav S."/>
            <person name="Hopmans E.C."/>
            <person name="Dutilh B.E."/>
            <person name="Sinninghe Damste J.S."/>
        </authorList>
    </citation>
    <scope>NUCLEOTIDE SEQUENCE [LARGE SCALE GENOMIC DNA]</scope>
    <source>
        <strain evidence="2">NIOZ-UU17</strain>
    </source>
</reference>